<dbReference type="Pfam" id="PF01037">
    <property type="entry name" value="AsnC_trans_reg"/>
    <property type="match status" value="1"/>
</dbReference>
<accession>A0A645DXN5</accession>
<sequence length="154" mass="17596">MGRNKGEHLDETGWRILVELQKNSRISFKEIGSKVGLSCSSVIERVRRMEESGLIRSYTTIVDGEMAGFFIRAIIELKSYSPKDEEQLRQKLLDNLYVQQFWNITGDNDFIMEAVFSSTKDLLAFLVSLGEHGQTFSSVVLDMPHRKHLQAPQS</sequence>
<dbReference type="Pfam" id="PF13404">
    <property type="entry name" value="HTH_AsnC-type"/>
    <property type="match status" value="1"/>
</dbReference>
<dbReference type="Gene3D" id="1.10.10.10">
    <property type="entry name" value="Winged helix-like DNA-binding domain superfamily/Winged helix DNA-binding domain"/>
    <property type="match status" value="1"/>
</dbReference>
<evidence type="ECO:0000313" key="5">
    <source>
        <dbReference type="EMBL" id="MPM94081.1"/>
    </source>
</evidence>
<dbReference type="InterPro" id="IPR011008">
    <property type="entry name" value="Dimeric_a/b-barrel"/>
</dbReference>
<evidence type="ECO:0000256" key="2">
    <source>
        <dbReference type="ARBA" id="ARBA00023125"/>
    </source>
</evidence>
<dbReference type="FunFam" id="1.10.10.10:FF:000186">
    <property type="entry name" value="AsnC family transcriptional regulator"/>
    <property type="match status" value="1"/>
</dbReference>
<keyword evidence="3" id="KW-0804">Transcription</keyword>
<gene>
    <name evidence="5" type="primary">lrpC_12</name>
    <name evidence="5" type="ORF">SDC9_141224</name>
</gene>
<feature type="domain" description="HTH asnC-type" evidence="4">
    <location>
        <begin position="9"/>
        <end position="70"/>
    </location>
</feature>
<dbReference type="AlphaFoldDB" id="A0A645DXN5"/>
<dbReference type="GO" id="GO:0043565">
    <property type="term" value="F:sequence-specific DNA binding"/>
    <property type="evidence" value="ECO:0007669"/>
    <property type="project" value="InterPro"/>
</dbReference>
<evidence type="ECO:0000256" key="1">
    <source>
        <dbReference type="ARBA" id="ARBA00023015"/>
    </source>
</evidence>
<keyword evidence="2" id="KW-0238">DNA-binding</keyword>
<dbReference type="InterPro" id="IPR019887">
    <property type="entry name" value="Tscrpt_reg_AsnC/Lrp_C"/>
</dbReference>
<dbReference type="EMBL" id="VSSQ01040774">
    <property type="protein sequence ID" value="MPM94081.1"/>
    <property type="molecule type" value="Genomic_DNA"/>
</dbReference>
<dbReference type="SUPFAM" id="SSF46785">
    <property type="entry name" value="Winged helix' DNA-binding domain"/>
    <property type="match status" value="1"/>
</dbReference>
<dbReference type="GO" id="GO:0043200">
    <property type="term" value="P:response to amino acid"/>
    <property type="evidence" value="ECO:0007669"/>
    <property type="project" value="TreeGrafter"/>
</dbReference>
<dbReference type="InterPro" id="IPR036388">
    <property type="entry name" value="WH-like_DNA-bd_sf"/>
</dbReference>
<dbReference type="PROSITE" id="PS50956">
    <property type="entry name" value="HTH_ASNC_2"/>
    <property type="match status" value="1"/>
</dbReference>
<name>A0A645DXN5_9ZZZZ</name>
<evidence type="ECO:0000259" key="4">
    <source>
        <dbReference type="PROSITE" id="PS50956"/>
    </source>
</evidence>
<dbReference type="PANTHER" id="PTHR30154:SF53">
    <property type="entry name" value="HTH-TYPE TRANSCRIPTIONAL REGULATOR LRPC"/>
    <property type="match status" value="1"/>
</dbReference>
<dbReference type="InterPro" id="IPR000485">
    <property type="entry name" value="AsnC-type_HTH_dom"/>
</dbReference>
<dbReference type="InterPro" id="IPR019885">
    <property type="entry name" value="Tscrpt_reg_HTH_AsnC-type_CS"/>
</dbReference>
<reference evidence="5" key="1">
    <citation type="submission" date="2019-08" db="EMBL/GenBank/DDBJ databases">
        <authorList>
            <person name="Kucharzyk K."/>
            <person name="Murdoch R.W."/>
            <person name="Higgins S."/>
            <person name="Loffler F."/>
        </authorList>
    </citation>
    <scope>NUCLEOTIDE SEQUENCE</scope>
</reference>
<organism evidence="5">
    <name type="scientific">bioreactor metagenome</name>
    <dbReference type="NCBI Taxonomy" id="1076179"/>
    <lineage>
        <taxon>unclassified sequences</taxon>
        <taxon>metagenomes</taxon>
        <taxon>ecological metagenomes</taxon>
    </lineage>
</organism>
<dbReference type="GO" id="GO:0005829">
    <property type="term" value="C:cytosol"/>
    <property type="evidence" value="ECO:0007669"/>
    <property type="project" value="TreeGrafter"/>
</dbReference>
<protein>
    <submittedName>
        <fullName evidence="5">HTH-type transcriptional regulator LrpC</fullName>
    </submittedName>
</protein>
<evidence type="ECO:0000256" key="3">
    <source>
        <dbReference type="ARBA" id="ARBA00023163"/>
    </source>
</evidence>
<dbReference type="PANTHER" id="PTHR30154">
    <property type="entry name" value="LEUCINE-RESPONSIVE REGULATORY PROTEIN"/>
    <property type="match status" value="1"/>
</dbReference>
<dbReference type="SUPFAM" id="SSF54909">
    <property type="entry name" value="Dimeric alpha+beta barrel"/>
    <property type="match status" value="1"/>
</dbReference>
<dbReference type="PROSITE" id="PS00519">
    <property type="entry name" value="HTH_ASNC_1"/>
    <property type="match status" value="1"/>
</dbReference>
<comment type="caution">
    <text evidence="5">The sequence shown here is derived from an EMBL/GenBank/DDBJ whole genome shotgun (WGS) entry which is preliminary data.</text>
</comment>
<dbReference type="Gene3D" id="3.30.70.920">
    <property type="match status" value="1"/>
</dbReference>
<dbReference type="InterPro" id="IPR019888">
    <property type="entry name" value="Tscrpt_reg_AsnC-like"/>
</dbReference>
<dbReference type="PRINTS" id="PR00033">
    <property type="entry name" value="HTHASNC"/>
</dbReference>
<dbReference type="SMART" id="SM00344">
    <property type="entry name" value="HTH_ASNC"/>
    <property type="match status" value="1"/>
</dbReference>
<proteinExistence type="predicted"/>
<dbReference type="InterPro" id="IPR036390">
    <property type="entry name" value="WH_DNA-bd_sf"/>
</dbReference>
<keyword evidence="1" id="KW-0805">Transcription regulation</keyword>